<keyword evidence="4" id="KW-1185">Reference proteome</keyword>
<proteinExistence type="predicted"/>
<evidence type="ECO:0000256" key="2">
    <source>
        <dbReference type="SAM" id="Phobius"/>
    </source>
</evidence>
<reference evidence="3" key="1">
    <citation type="submission" date="2021-01" db="EMBL/GenBank/DDBJ databases">
        <title>Whole genome shotgun sequence of Actinoplanes siamensis NBRC 109076.</title>
        <authorList>
            <person name="Komaki H."/>
            <person name="Tamura T."/>
        </authorList>
    </citation>
    <scope>NUCLEOTIDE SEQUENCE</scope>
    <source>
        <strain evidence="3">NBRC 109076</strain>
    </source>
</reference>
<evidence type="ECO:0000313" key="4">
    <source>
        <dbReference type="Proteomes" id="UP000629619"/>
    </source>
</evidence>
<dbReference type="EMBL" id="BOMW01000077">
    <property type="protein sequence ID" value="GIF09159.1"/>
    <property type="molecule type" value="Genomic_DNA"/>
</dbReference>
<feature type="transmembrane region" description="Helical" evidence="2">
    <location>
        <begin position="186"/>
        <end position="208"/>
    </location>
</feature>
<comment type="caution">
    <text evidence="3">The sequence shown here is derived from an EMBL/GenBank/DDBJ whole genome shotgun (WGS) entry which is preliminary data.</text>
</comment>
<keyword evidence="2" id="KW-0812">Transmembrane</keyword>
<accession>A0A919TNU8</accession>
<evidence type="ECO:0000256" key="1">
    <source>
        <dbReference type="SAM" id="Coils"/>
    </source>
</evidence>
<gene>
    <name evidence="3" type="ORF">Asi03nite_66970</name>
</gene>
<protein>
    <submittedName>
        <fullName evidence="3">Uncharacterized protein</fullName>
    </submittedName>
</protein>
<sequence>MQWAEYTELSRRLADLQSREAVRKEDLQQRVSAARAAVDQLQRRLVVQREHLLGLGQRLREPQPALDGVTNTGLNDLDEAVRRAREALDQADAEARQAEERGMRPVLLPSMSPTGRNVLVYSASTLAMWLVACGLSSLASNRSAGLVLWSLCGLPALAFFAGYIVISVFARPRMQTLNQVDHMVRIGGLICVLGTVACWLVLLVVTALL</sequence>
<evidence type="ECO:0000313" key="3">
    <source>
        <dbReference type="EMBL" id="GIF09159.1"/>
    </source>
</evidence>
<dbReference type="AlphaFoldDB" id="A0A919TNU8"/>
<dbReference type="RefSeq" id="WP_203684488.1">
    <property type="nucleotide sequence ID" value="NZ_BOMW01000077.1"/>
</dbReference>
<keyword evidence="1" id="KW-0175">Coiled coil</keyword>
<name>A0A919TNU8_9ACTN</name>
<keyword evidence="2" id="KW-1133">Transmembrane helix</keyword>
<feature type="transmembrane region" description="Helical" evidence="2">
    <location>
        <begin position="118"/>
        <end position="140"/>
    </location>
</feature>
<organism evidence="3 4">
    <name type="scientific">Actinoplanes siamensis</name>
    <dbReference type="NCBI Taxonomy" id="1223317"/>
    <lineage>
        <taxon>Bacteria</taxon>
        <taxon>Bacillati</taxon>
        <taxon>Actinomycetota</taxon>
        <taxon>Actinomycetes</taxon>
        <taxon>Micromonosporales</taxon>
        <taxon>Micromonosporaceae</taxon>
        <taxon>Actinoplanes</taxon>
    </lineage>
</organism>
<feature type="transmembrane region" description="Helical" evidence="2">
    <location>
        <begin position="146"/>
        <end position="166"/>
    </location>
</feature>
<keyword evidence="2" id="KW-0472">Membrane</keyword>
<feature type="coiled-coil region" evidence="1">
    <location>
        <begin position="74"/>
        <end position="101"/>
    </location>
</feature>
<dbReference type="Proteomes" id="UP000629619">
    <property type="component" value="Unassembled WGS sequence"/>
</dbReference>